<dbReference type="PANTHER" id="PTHR45588:SF1">
    <property type="entry name" value="WW DOMAIN-CONTAINING PROTEIN"/>
    <property type="match status" value="1"/>
</dbReference>
<reference evidence="2 3" key="1">
    <citation type="journal article" date="2019" name="Nat. Microbiol.">
        <title>Mediterranean grassland soil C-N compound turnover is dependent on rainfall and depth, and is mediated by genomically divergent microorganisms.</title>
        <authorList>
            <person name="Diamond S."/>
            <person name="Andeer P.F."/>
            <person name="Li Z."/>
            <person name="Crits-Christoph A."/>
            <person name="Burstein D."/>
            <person name="Anantharaman K."/>
            <person name="Lane K.R."/>
            <person name="Thomas B.C."/>
            <person name="Pan C."/>
            <person name="Northen T.R."/>
            <person name="Banfield J.F."/>
        </authorList>
    </citation>
    <scope>NUCLEOTIDE SEQUENCE [LARGE SCALE GENOMIC DNA]</scope>
    <source>
        <strain evidence="2">WS_11</strain>
    </source>
</reference>
<evidence type="ECO:0000313" key="2">
    <source>
        <dbReference type="EMBL" id="TMQ73766.1"/>
    </source>
</evidence>
<protein>
    <recommendedName>
        <fullName evidence="4">Tetratricopeptide repeat protein</fullName>
    </recommendedName>
</protein>
<dbReference type="Gene3D" id="1.25.40.10">
    <property type="entry name" value="Tetratricopeptide repeat domain"/>
    <property type="match status" value="2"/>
</dbReference>
<evidence type="ECO:0000256" key="1">
    <source>
        <dbReference type="SAM" id="SignalP"/>
    </source>
</evidence>
<proteinExistence type="predicted"/>
<dbReference type="InterPro" id="IPR011990">
    <property type="entry name" value="TPR-like_helical_dom_sf"/>
</dbReference>
<feature type="signal peptide" evidence="1">
    <location>
        <begin position="1"/>
        <end position="20"/>
    </location>
</feature>
<gene>
    <name evidence="2" type="ORF">E6K81_03085</name>
</gene>
<dbReference type="EMBL" id="VBPB01000044">
    <property type="protein sequence ID" value="TMQ73766.1"/>
    <property type="molecule type" value="Genomic_DNA"/>
</dbReference>
<dbReference type="AlphaFoldDB" id="A0A538UCZ5"/>
<evidence type="ECO:0000313" key="3">
    <source>
        <dbReference type="Proteomes" id="UP000319771"/>
    </source>
</evidence>
<name>A0A538UCZ5_UNCEI</name>
<feature type="chain" id="PRO_5021895434" description="Tetratricopeptide repeat protein" evidence="1">
    <location>
        <begin position="21"/>
        <end position="552"/>
    </location>
</feature>
<accession>A0A538UCZ5</accession>
<keyword evidence="1" id="KW-0732">Signal</keyword>
<sequence length="552" mass="59826">MRVHLTVAWLIAAAFSPALADEPAPAPASAATTTKAPLFDLGKWHHAITTASPEAQRYFDQGLNLVYGFNHAQAVAAFETAAALDPDCAMAYWGKALALGPNINMPMDSTAEAPAWEALQRAVMLAPRVSEAERGYIQALAKRYGEPGDPKRPSRAALDSAYAGAMRGLWKRTPKDADAGTLFAESMLDLNPWNQWTNDGKANAGTDEIVATLEAVLAMAPLCPGANHYYIHALEASPHPERAVPAAERLGRLVPDAGHLVHMPGHILHRVGRYAESEKINVDAARVDSLYVERYHPQSVYPMMYYPHNVHFIWSSACFDGHSAAAFAAAKRLETMWTLDLVHMIPPIEFVCPTTVYTLVRFGHWDQVLQQPAPPAELRFTTGIWHYARGLAFAATGKLDPAAAEHDSLAAIIAALPPDAPVGFNSAAAVLRVAGGALKGEIAARQGKVDEAVAAFRAAIAEEDGLHYDEPPDWYLPVRQQLGAVLLAAGRAGDAEAVYREDLEHYRDNGWSLFGLAQCLRARKATAEAAAVEKRFAKAWAHADVKLTASRY</sequence>
<organism evidence="2 3">
    <name type="scientific">Eiseniibacteriota bacterium</name>
    <dbReference type="NCBI Taxonomy" id="2212470"/>
    <lineage>
        <taxon>Bacteria</taxon>
        <taxon>Candidatus Eiseniibacteriota</taxon>
    </lineage>
</organism>
<evidence type="ECO:0008006" key="4">
    <source>
        <dbReference type="Google" id="ProtNLM"/>
    </source>
</evidence>
<dbReference type="Proteomes" id="UP000319771">
    <property type="component" value="Unassembled WGS sequence"/>
</dbReference>
<comment type="caution">
    <text evidence="2">The sequence shown here is derived from an EMBL/GenBank/DDBJ whole genome shotgun (WGS) entry which is preliminary data.</text>
</comment>
<dbReference type="SUPFAM" id="SSF48452">
    <property type="entry name" value="TPR-like"/>
    <property type="match status" value="2"/>
</dbReference>
<dbReference type="PANTHER" id="PTHR45588">
    <property type="entry name" value="TPR DOMAIN-CONTAINING PROTEIN"/>
    <property type="match status" value="1"/>
</dbReference>